<dbReference type="SUPFAM" id="SSF54403">
    <property type="entry name" value="Cystatin/monellin"/>
    <property type="match status" value="1"/>
</dbReference>
<dbReference type="OrthoDB" id="2016588at2759"/>
<keyword evidence="1" id="KW-0646">Protease inhibitor</keyword>
<evidence type="ECO:0000256" key="2">
    <source>
        <dbReference type="ARBA" id="ARBA00022704"/>
    </source>
</evidence>
<organism evidence="5 6">
    <name type="scientific">Momordica charantia</name>
    <name type="common">Bitter gourd</name>
    <name type="synonym">Balsam pear</name>
    <dbReference type="NCBI Taxonomy" id="3673"/>
    <lineage>
        <taxon>Eukaryota</taxon>
        <taxon>Viridiplantae</taxon>
        <taxon>Streptophyta</taxon>
        <taxon>Embryophyta</taxon>
        <taxon>Tracheophyta</taxon>
        <taxon>Spermatophyta</taxon>
        <taxon>Magnoliopsida</taxon>
        <taxon>eudicotyledons</taxon>
        <taxon>Gunneridae</taxon>
        <taxon>Pentapetalae</taxon>
        <taxon>rosids</taxon>
        <taxon>fabids</taxon>
        <taxon>Cucurbitales</taxon>
        <taxon>Cucurbitaceae</taxon>
        <taxon>Momordiceae</taxon>
        <taxon>Momordica</taxon>
    </lineage>
</organism>
<dbReference type="GeneID" id="111012731"/>
<evidence type="ECO:0000313" key="6">
    <source>
        <dbReference type="RefSeq" id="XP_022142674.1"/>
    </source>
</evidence>
<dbReference type="CDD" id="cd00042">
    <property type="entry name" value="CY"/>
    <property type="match status" value="1"/>
</dbReference>
<feature type="domain" description="Cystatin" evidence="4">
    <location>
        <begin position="26"/>
        <end position="111"/>
    </location>
</feature>
<accession>A0A6J1CM53</accession>
<gene>
    <name evidence="6" type="primary">LOC111012731</name>
</gene>
<keyword evidence="3" id="KW-0732">Signal</keyword>
<evidence type="ECO:0000256" key="1">
    <source>
        <dbReference type="ARBA" id="ARBA00022690"/>
    </source>
</evidence>
<keyword evidence="2" id="KW-0789">Thiol protease inhibitor</keyword>
<dbReference type="AlphaFoldDB" id="A0A6J1CM53"/>
<dbReference type="RefSeq" id="XP_022142674.1">
    <property type="nucleotide sequence ID" value="XM_022286982.1"/>
</dbReference>
<feature type="chain" id="PRO_5026764958" evidence="3">
    <location>
        <begin position="22"/>
        <end position="116"/>
    </location>
</feature>
<dbReference type="SMART" id="SM00043">
    <property type="entry name" value="CY"/>
    <property type="match status" value="1"/>
</dbReference>
<keyword evidence="5" id="KW-1185">Reference proteome</keyword>
<protein>
    <submittedName>
        <fullName evidence="6">Cysteine proteinase inhibitor 1-like</fullName>
    </submittedName>
</protein>
<evidence type="ECO:0000313" key="5">
    <source>
        <dbReference type="Proteomes" id="UP000504603"/>
    </source>
</evidence>
<evidence type="ECO:0000259" key="4">
    <source>
        <dbReference type="SMART" id="SM00043"/>
    </source>
</evidence>
<reference evidence="6" key="1">
    <citation type="submission" date="2025-08" db="UniProtKB">
        <authorList>
            <consortium name="RefSeq"/>
        </authorList>
    </citation>
    <scope>IDENTIFICATION</scope>
    <source>
        <strain evidence="6">OHB3-1</strain>
    </source>
</reference>
<proteinExistence type="predicted"/>
<dbReference type="Gene3D" id="3.10.450.10">
    <property type="match status" value="1"/>
</dbReference>
<name>A0A6J1CM53_MOMCH</name>
<dbReference type="Pfam" id="PF16845">
    <property type="entry name" value="SQAPI"/>
    <property type="match status" value="1"/>
</dbReference>
<dbReference type="KEGG" id="mcha:111012731"/>
<dbReference type="PANTHER" id="PTHR47364:SF2">
    <property type="entry name" value="CYSTEINE PROTEINASE INHIBITOR 5"/>
    <property type="match status" value="1"/>
</dbReference>
<feature type="signal peptide" evidence="3">
    <location>
        <begin position="1"/>
        <end position="21"/>
    </location>
</feature>
<evidence type="ECO:0000256" key="3">
    <source>
        <dbReference type="SAM" id="SignalP"/>
    </source>
</evidence>
<sequence>MAKSLFLVASLLVLLAAAVSGARREALAGGYEAIKNVNDPYIQSLGKFAVEEHNRKAKDDLKFEKVKSGLVQIVDGTNYSLQVQAIDGTVSRLYSAAVYKDLKGNLKLNQFFAMTN</sequence>
<dbReference type="GO" id="GO:0004869">
    <property type="term" value="F:cysteine-type endopeptidase inhibitor activity"/>
    <property type="evidence" value="ECO:0007669"/>
    <property type="project" value="UniProtKB-KW"/>
</dbReference>
<dbReference type="Proteomes" id="UP000504603">
    <property type="component" value="Unplaced"/>
</dbReference>
<dbReference type="InterPro" id="IPR046350">
    <property type="entry name" value="Cystatin_sf"/>
</dbReference>
<dbReference type="InterPro" id="IPR000010">
    <property type="entry name" value="Cystatin_dom"/>
</dbReference>
<dbReference type="PANTHER" id="PTHR47364">
    <property type="entry name" value="CYSTEINE PROTEINASE INHIBITOR 5"/>
    <property type="match status" value="1"/>
</dbReference>